<accession>A0ABW8A3H0</accession>
<gene>
    <name evidence="2" type="ORF">ACIBP5_15080</name>
</gene>
<dbReference type="RefSeq" id="WP_397021119.1">
    <property type="nucleotide sequence ID" value="NZ_JBITMB010000003.1"/>
</dbReference>
<dbReference type="EMBL" id="JBITMB010000003">
    <property type="protein sequence ID" value="MFI7441278.1"/>
    <property type="molecule type" value="Genomic_DNA"/>
</dbReference>
<keyword evidence="1" id="KW-0732">Signal</keyword>
<comment type="caution">
    <text evidence="2">The sequence shown here is derived from an EMBL/GenBank/DDBJ whole genome shotgun (WGS) entry which is preliminary data.</text>
</comment>
<evidence type="ECO:0000256" key="1">
    <source>
        <dbReference type="SAM" id="SignalP"/>
    </source>
</evidence>
<evidence type="ECO:0008006" key="4">
    <source>
        <dbReference type="Google" id="ProtNLM"/>
    </source>
</evidence>
<dbReference type="Gene3D" id="2.60.40.10">
    <property type="entry name" value="Immunoglobulins"/>
    <property type="match status" value="1"/>
</dbReference>
<protein>
    <recommendedName>
        <fullName evidence="4">DNRLRE domain-containing protein</fullName>
    </recommendedName>
</protein>
<reference evidence="2 3" key="1">
    <citation type="submission" date="2024-10" db="EMBL/GenBank/DDBJ databases">
        <title>The Natural Products Discovery Center: Release of the First 8490 Sequenced Strains for Exploring Actinobacteria Biosynthetic Diversity.</title>
        <authorList>
            <person name="Kalkreuter E."/>
            <person name="Kautsar S.A."/>
            <person name="Yang D."/>
            <person name="Bader C.D."/>
            <person name="Teijaro C.N."/>
            <person name="Fluegel L."/>
            <person name="Davis C.M."/>
            <person name="Simpson J.R."/>
            <person name="Lauterbach L."/>
            <person name="Steele A.D."/>
            <person name="Gui C."/>
            <person name="Meng S."/>
            <person name="Li G."/>
            <person name="Viehrig K."/>
            <person name="Ye F."/>
            <person name="Su P."/>
            <person name="Kiefer A.F."/>
            <person name="Nichols A."/>
            <person name="Cepeda A.J."/>
            <person name="Yan W."/>
            <person name="Fan B."/>
            <person name="Jiang Y."/>
            <person name="Adhikari A."/>
            <person name="Zheng C.-J."/>
            <person name="Schuster L."/>
            <person name="Cowan T.M."/>
            <person name="Smanski M.J."/>
            <person name="Chevrette M.G."/>
            <person name="De Carvalho L.P.S."/>
            <person name="Shen B."/>
        </authorList>
    </citation>
    <scope>NUCLEOTIDE SEQUENCE [LARGE SCALE GENOMIC DNA]</scope>
    <source>
        <strain evidence="2 3">NPDC049503</strain>
    </source>
</reference>
<feature type="signal peptide" evidence="1">
    <location>
        <begin position="1"/>
        <end position="25"/>
    </location>
</feature>
<sequence length="518" mass="55892">MKRVLALLCAFIVTLVVMPPTQAHASASTSTIKLAWTYVALADPKASHWNSVDDALVGTGVEPPGVFRSFFRMDISPMHGKKLFNATFQGYLNSGACDPTIELWLTGPIGPETTWLNQPAWKQNLGTGTVADGFDSCFFNWRISDLVRQAVAAGERHLTFGLRAASEVGPRNLRTFETDQVDHPYWGRLRTPVLRFQYNTVPEVPTDPAINLNDSCGAEPRPATTFVSTATPTLGAEVANADQKHGDRMSARFEWADSSGTVLGSATSYPDWEGRHCTEIPEGLLVDGQTYRWRVRAEDHYQEPETLEMLSDSSDWTAWQEFTVDVTPPTLPVIASETYPENATGGLIGTPGVFSFSPGESTDVVSYRYRLVSGGPSSGQVTADAGGRASVTLTPTVAFRNTLHVRAVDRAGNVGPERAYPFTPRRNPAPLVASAVYPENAAGGGAGMPGEFAFSPNGAQDVVAYGYSLDSGETLRIPADTPTVTVTPDTAGPHTLSVWSIDARGYLSSARTYAFMVN</sequence>
<dbReference type="InterPro" id="IPR013783">
    <property type="entry name" value="Ig-like_fold"/>
</dbReference>
<evidence type="ECO:0000313" key="2">
    <source>
        <dbReference type="EMBL" id="MFI7441278.1"/>
    </source>
</evidence>
<organism evidence="2 3">
    <name type="scientific">Nonomuraea indica</name>
    <dbReference type="NCBI Taxonomy" id="1581193"/>
    <lineage>
        <taxon>Bacteria</taxon>
        <taxon>Bacillati</taxon>
        <taxon>Actinomycetota</taxon>
        <taxon>Actinomycetes</taxon>
        <taxon>Streptosporangiales</taxon>
        <taxon>Streptosporangiaceae</taxon>
        <taxon>Nonomuraea</taxon>
    </lineage>
</organism>
<keyword evidence="3" id="KW-1185">Reference proteome</keyword>
<name>A0ABW8A3H0_9ACTN</name>
<evidence type="ECO:0000313" key="3">
    <source>
        <dbReference type="Proteomes" id="UP001612928"/>
    </source>
</evidence>
<feature type="chain" id="PRO_5047031796" description="DNRLRE domain-containing protein" evidence="1">
    <location>
        <begin position="26"/>
        <end position="518"/>
    </location>
</feature>
<proteinExistence type="predicted"/>
<dbReference type="Proteomes" id="UP001612928">
    <property type="component" value="Unassembled WGS sequence"/>
</dbReference>